<dbReference type="Gene3D" id="3.40.1800.10">
    <property type="entry name" value="His-Me finger endonucleases"/>
    <property type="match status" value="1"/>
</dbReference>
<keyword evidence="1" id="KW-0255">Endonuclease</keyword>
<proteinExistence type="predicted"/>
<name>A0A5Q2W6A2_9CAUD</name>
<dbReference type="InterPro" id="IPR038563">
    <property type="entry name" value="Endonuclease_7_sf"/>
</dbReference>
<dbReference type="GO" id="GO:0004519">
    <property type="term" value="F:endonuclease activity"/>
    <property type="evidence" value="ECO:0007669"/>
    <property type="project" value="UniProtKB-KW"/>
</dbReference>
<sequence>MLQPIKTCVACGEIKPLEFYTKNAASPDGHIGTCKACKAKQQRERRLKAKAASVPTDKALKDAKRRRNNHLKVNYGIDELTYRKMYEEQHGVCAICKHPESIAGRQLCVDHSHITGDVRGLLCSNCNRGIGLLKDSPELLRNAFHYLTGKL</sequence>
<organism evidence="1 2">
    <name type="scientific">Klebsiella phage 31</name>
    <dbReference type="NCBI Taxonomy" id="2601667"/>
    <lineage>
        <taxon>Viruses</taxon>
        <taxon>Duplodnaviria</taxon>
        <taxon>Heunggongvirae</taxon>
        <taxon>Uroviricota</taxon>
        <taxon>Caudoviricetes</taxon>
        <taxon>Autographivirales</taxon>
        <taxon>Autotranscriptaviridae</taxon>
        <taxon>Studiervirinae</taxon>
        <taxon>Teetrevirus</taxon>
        <taxon>Teetrevirus tv31</taxon>
    </lineage>
</organism>
<evidence type="ECO:0000313" key="1">
    <source>
        <dbReference type="EMBL" id="QGH73717.1"/>
    </source>
</evidence>
<reference evidence="1 2" key="1">
    <citation type="submission" date="2019-07" db="EMBL/GenBank/DDBJ databases">
        <title>Characterization of Lytic Phages of Klebsiella pneumoniae and Its Application of Phage Therapy.</title>
        <authorList>
            <person name="Tan D."/>
        </authorList>
    </citation>
    <scope>NUCLEOTIDE SEQUENCE [LARGE SCALE GENOMIC DNA]</scope>
</reference>
<dbReference type="Pfam" id="PF02945">
    <property type="entry name" value="Endonuclease_7"/>
    <property type="match status" value="1"/>
</dbReference>
<keyword evidence="1" id="KW-0378">Hydrolase</keyword>
<dbReference type="InterPro" id="IPR044925">
    <property type="entry name" value="His-Me_finger_sf"/>
</dbReference>
<keyword evidence="2" id="KW-1185">Reference proteome</keyword>
<dbReference type="Proteomes" id="UP000358020">
    <property type="component" value="Segment"/>
</dbReference>
<evidence type="ECO:0000313" key="2">
    <source>
        <dbReference type="Proteomes" id="UP000358020"/>
    </source>
</evidence>
<protein>
    <submittedName>
        <fullName evidence="1">Endonuclease VII</fullName>
    </submittedName>
</protein>
<dbReference type="InterPro" id="IPR004211">
    <property type="entry name" value="Endonuclease_7"/>
</dbReference>
<keyword evidence="1" id="KW-0540">Nuclease</keyword>
<accession>A0A5Q2W6A2</accession>
<dbReference type="EMBL" id="MN149904">
    <property type="protein sequence ID" value="QGH73717.1"/>
    <property type="molecule type" value="Genomic_DNA"/>
</dbReference>
<dbReference type="SUPFAM" id="SSF54060">
    <property type="entry name" value="His-Me finger endonucleases"/>
    <property type="match status" value="1"/>
</dbReference>